<evidence type="ECO:0008006" key="4">
    <source>
        <dbReference type="Google" id="ProtNLM"/>
    </source>
</evidence>
<organism evidence="2 3">
    <name type="scientific">Panicum virgatum</name>
    <name type="common">Blackwell switchgrass</name>
    <dbReference type="NCBI Taxonomy" id="38727"/>
    <lineage>
        <taxon>Eukaryota</taxon>
        <taxon>Viridiplantae</taxon>
        <taxon>Streptophyta</taxon>
        <taxon>Embryophyta</taxon>
        <taxon>Tracheophyta</taxon>
        <taxon>Spermatophyta</taxon>
        <taxon>Magnoliopsida</taxon>
        <taxon>Liliopsida</taxon>
        <taxon>Poales</taxon>
        <taxon>Poaceae</taxon>
        <taxon>PACMAD clade</taxon>
        <taxon>Panicoideae</taxon>
        <taxon>Panicodae</taxon>
        <taxon>Paniceae</taxon>
        <taxon>Panicinae</taxon>
        <taxon>Panicum</taxon>
        <taxon>Panicum sect. Hiantes</taxon>
    </lineage>
</organism>
<dbReference type="AlphaFoldDB" id="A0A8T0P8R3"/>
<name>A0A8T0P8R3_PANVG</name>
<protein>
    <recommendedName>
        <fullName evidence="4">Secreted protein</fullName>
    </recommendedName>
</protein>
<evidence type="ECO:0000313" key="2">
    <source>
        <dbReference type="EMBL" id="KAG2557378.1"/>
    </source>
</evidence>
<sequence>MRRPRKRRAQFAGALLSSLSLAVVDRRIKRKAHGKLNLLSLSMHHLSCCVLLSRNGTSRFLEGHPGLRICLRNSYILPLIN</sequence>
<reference evidence="2" key="1">
    <citation type="submission" date="2020-05" db="EMBL/GenBank/DDBJ databases">
        <title>WGS assembly of Panicum virgatum.</title>
        <authorList>
            <person name="Lovell J.T."/>
            <person name="Jenkins J."/>
            <person name="Shu S."/>
            <person name="Juenger T.E."/>
            <person name="Schmutz J."/>
        </authorList>
    </citation>
    <scope>NUCLEOTIDE SEQUENCE</scope>
    <source>
        <strain evidence="2">AP13</strain>
    </source>
</reference>
<feature type="signal peptide" evidence="1">
    <location>
        <begin position="1"/>
        <end position="22"/>
    </location>
</feature>
<dbReference type="EMBL" id="CM029052">
    <property type="protein sequence ID" value="KAG2557378.1"/>
    <property type="molecule type" value="Genomic_DNA"/>
</dbReference>
<feature type="chain" id="PRO_5035873431" description="Secreted protein" evidence="1">
    <location>
        <begin position="23"/>
        <end position="81"/>
    </location>
</feature>
<keyword evidence="1" id="KW-0732">Signal</keyword>
<accession>A0A8T0P8R3</accession>
<gene>
    <name evidence="2" type="ORF">PVAP13_8NG204802</name>
</gene>
<keyword evidence="3" id="KW-1185">Reference proteome</keyword>
<dbReference type="Proteomes" id="UP000823388">
    <property type="component" value="Chromosome 8N"/>
</dbReference>
<evidence type="ECO:0000256" key="1">
    <source>
        <dbReference type="SAM" id="SignalP"/>
    </source>
</evidence>
<proteinExistence type="predicted"/>
<evidence type="ECO:0000313" key="3">
    <source>
        <dbReference type="Proteomes" id="UP000823388"/>
    </source>
</evidence>
<comment type="caution">
    <text evidence="2">The sequence shown here is derived from an EMBL/GenBank/DDBJ whole genome shotgun (WGS) entry which is preliminary data.</text>
</comment>